<feature type="binding site" evidence="5">
    <location>
        <position position="158"/>
    </location>
    <ligand>
        <name>NAD(+)</name>
        <dbReference type="ChEBI" id="CHEBI:57540"/>
    </ligand>
</feature>
<feature type="binding site" evidence="5">
    <location>
        <begin position="29"/>
        <end position="34"/>
    </location>
    <ligand>
        <name>NAD(+)</name>
        <dbReference type="ChEBI" id="CHEBI:57540"/>
    </ligand>
</feature>
<feature type="region of interest" description="Disordered" evidence="6">
    <location>
        <begin position="1"/>
        <end position="23"/>
    </location>
</feature>
<evidence type="ECO:0000256" key="2">
    <source>
        <dbReference type="ARBA" id="ARBA00009463"/>
    </source>
</evidence>
<evidence type="ECO:0000256" key="4">
    <source>
        <dbReference type="PIRSR" id="PIRSR000105-1"/>
    </source>
</evidence>
<dbReference type="PANTHER" id="PTHR48075:SF5">
    <property type="entry name" value="3-HYDROXYBUTYRYL-COA DEHYDROGENASE"/>
    <property type="match status" value="1"/>
</dbReference>
<evidence type="ECO:0000256" key="3">
    <source>
        <dbReference type="ARBA" id="ARBA00023002"/>
    </source>
</evidence>
<feature type="binding site" evidence="5">
    <location>
        <position position="107"/>
    </location>
    <ligand>
        <name>NAD(+)</name>
        <dbReference type="ChEBI" id="CHEBI:57540"/>
    </ligand>
</feature>
<dbReference type="InterPro" id="IPR008927">
    <property type="entry name" value="6-PGluconate_DH-like_C_sf"/>
</dbReference>
<dbReference type="Gene3D" id="3.40.50.720">
    <property type="entry name" value="NAD(P)-binding Rossmann-like Domain"/>
    <property type="match status" value="1"/>
</dbReference>
<comment type="pathway">
    <text evidence="1">Lipid metabolism; butanoate metabolism.</text>
</comment>
<feature type="compositionally biased region" description="Basic and acidic residues" evidence="6">
    <location>
        <begin position="1"/>
        <end position="11"/>
    </location>
</feature>
<dbReference type="GO" id="GO:0006631">
    <property type="term" value="P:fatty acid metabolic process"/>
    <property type="evidence" value="ECO:0007669"/>
    <property type="project" value="InterPro"/>
</dbReference>
<dbReference type="Pfam" id="PF00725">
    <property type="entry name" value="3HCDH"/>
    <property type="match status" value="1"/>
</dbReference>
<feature type="binding site" evidence="5">
    <location>
        <position position="134"/>
    </location>
    <ligand>
        <name>NAD(+)</name>
        <dbReference type="ChEBI" id="CHEBI:57540"/>
    </ligand>
</feature>
<evidence type="ECO:0000259" key="7">
    <source>
        <dbReference type="Pfam" id="PF00725"/>
    </source>
</evidence>
<dbReference type="InterPro" id="IPR013328">
    <property type="entry name" value="6PGD_dom2"/>
</dbReference>
<feature type="binding site" evidence="5">
    <location>
        <position position="52"/>
    </location>
    <ligand>
        <name>NAD(+)</name>
        <dbReference type="ChEBI" id="CHEBI:57540"/>
    </ligand>
</feature>
<dbReference type="Proteomes" id="UP000286746">
    <property type="component" value="Unassembled WGS sequence"/>
</dbReference>
<evidence type="ECO:0000256" key="5">
    <source>
        <dbReference type="PIRSR" id="PIRSR000105-2"/>
    </source>
</evidence>
<dbReference type="AlphaFoldDB" id="A0A401W169"/>
<proteinExistence type="inferred from homology"/>
<name>A0A401W169_STREY</name>
<keyword evidence="10" id="KW-1185">Reference proteome</keyword>
<evidence type="ECO:0000256" key="1">
    <source>
        <dbReference type="ARBA" id="ARBA00005086"/>
    </source>
</evidence>
<dbReference type="SUPFAM" id="SSF51735">
    <property type="entry name" value="NAD(P)-binding Rossmann-fold domains"/>
    <property type="match status" value="1"/>
</dbReference>
<keyword evidence="3" id="KW-0560">Oxidoreductase</keyword>
<dbReference type="PANTHER" id="PTHR48075">
    <property type="entry name" value="3-HYDROXYACYL-COA DEHYDROGENASE FAMILY PROTEIN"/>
    <property type="match status" value="1"/>
</dbReference>
<protein>
    <submittedName>
        <fullName evidence="9">3-hydroxybutyryl-CoA dehydrogenase</fullName>
    </submittedName>
</protein>
<dbReference type="InterPro" id="IPR006176">
    <property type="entry name" value="3-OHacyl-CoA_DH_NAD-bd"/>
</dbReference>
<comment type="caution">
    <text evidence="9">The sequence shown here is derived from an EMBL/GenBank/DDBJ whole genome shotgun (WGS) entry which is preliminary data.</text>
</comment>
<dbReference type="GO" id="GO:0070403">
    <property type="term" value="F:NAD+ binding"/>
    <property type="evidence" value="ECO:0007669"/>
    <property type="project" value="InterPro"/>
</dbReference>
<feature type="binding site" evidence="5">
    <location>
        <position position="112"/>
    </location>
    <ligand>
        <name>NAD(+)</name>
        <dbReference type="ChEBI" id="CHEBI:57540"/>
    </ligand>
</feature>
<dbReference type="InterPro" id="IPR036291">
    <property type="entry name" value="NAD(P)-bd_dom_sf"/>
</dbReference>
<feature type="domain" description="3-hydroxyacyl-CoA dehydrogenase C-terminal" evidence="7">
    <location>
        <begin position="201"/>
        <end position="297"/>
    </location>
</feature>
<dbReference type="SUPFAM" id="SSF48179">
    <property type="entry name" value="6-phosphogluconate dehydrogenase C-terminal domain-like"/>
    <property type="match status" value="1"/>
</dbReference>
<dbReference type="Gene3D" id="1.10.1040.10">
    <property type="entry name" value="N-(1-d-carboxylethyl)-l-norvaline Dehydrogenase, domain 2"/>
    <property type="match status" value="1"/>
</dbReference>
<evidence type="ECO:0000313" key="10">
    <source>
        <dbReference type="Proteomes" id="UP000286746"/>
    </source>
</evidence>
<evidence type="ECO:0000256" key="6">
    <source>
        <dbReference type="SAM" id="MobiDB-lite"/>
    </source>
</evidence>
<sequence>MSTHRTTDKTADGAATDDGWGDGRPAVVGAGVMGTALATLAVGRGLPVLLIDVSEAQLERARDNVRQQLRHARLLGKLPKGPDGELTLSTSYEQLGTAAAVIEAVTETTEAKVEALGAISAAVRPGTLIASNTSAVPVDELAGYTQRPEDVVGTHFMNPPYLIRAVEVIRGPRTGDAAMAALDRLLTALDREAIVVGDGPGFVSNRILMRVINDAARLVAEGRAAAENVDRVFTGCFGHRTGPLATADLIGLDNIVDTLKVLHDRTGDDGYLACDLLLDKVRAGDFGHKTGNGFYSYGGTRA</sequence>
<dbReference type="Pfam" id="PF02737">
    <property type="entry name" value="3HCDH_N"/>
    <property type="match status" value="1"/>
</dbReference>
<dbReference type="RefSeq" id="WP_125054256.1">
    <property type="nucleotide sequence ID" value="NZ_BHZD01000001.1"/>
</dbReference>
<reference evidence="9 10" key="1">
    <citation type="submission" date="2018-11" db="EMBL/GenBank/DDBJ databases">
        <title>Whole genome sequence of Streptomyces paromomycinus NBRC 15454(T).</title>
        <authorList>
            <person name="Komaki H."/>
            <person name="Tamura T."/>
        </authorList>
    </citation>
    <scope>NUCLEOTIDE SEQUENCE [LARGE SCALE GENOMIC DNA]</scope>
    <source>
        <strain evidence="9 10">NBRC 15454</strain>
    </source>
</reference>
<organism evidence="9 10">
    <name type="scientific">Streptomyces paromomycinus</name>
    <name type="common">Streptomyces rimosus subsp. paromomycinus</name>
    <dbReference type="NCBI Taxonomy" id="92743"/>
    <lineage>
        <taxon>Bacteria</taxon>
        <taxon>Bacillati</taxon>
        <taxon>Actinomycetota</taxon>
        <taxon>Actinomycetes</taxon>
        <taxon>Kitasatosporales</taxon>
        <taxon>Streptomycetaceae</taxon>
        <taxon>Streptomyces</taxon>
    </lineage>
</organism>
<evidence type="ECO:0000313" key="9">
    <source>
        <dbReference type="EMBL" id="GCD43021.1"/>
    </source>
</evidence>
<dbReference type="InterPro" id="IPR022694">
    <property type="entry name" value="3-OHacyl-CoA_DH"/>
</dbReference>
<feature type="site" description="Important for catalytic activity" evidence="4">
    <location>
        <position position="155"/>
    </location>
</feature>
<gene>
    <name evidence="9" type="primary">paaH_1</name>
    <name evidence="9" type="ORF">GKJPGBOP_02697</name>
</gene>
<dbReference type="EMBL" id="BHZD01000001">
    <property type="protein sequence ID" value="GCD43021.1"/>
    <property type="molecule type" value="Genomic_DNA"/>
</dbReference>
<keyword evidence="5" id="KW-0520">NAD</keyword>
<accession>A0A401W169</accession>
<dbReference type="PIRSF" id="PIRSF000105">
    <property type="entry name" value="HCDH"/>
    <property type="match status" value="1"/>
</dbReference>
<comment type="similarity">
    <text evidence="2">Belongs to the 3-hydroxyacyl-CoA dehydrogenase family.</text>
</comment>
<feature type="binding site" evidence="5">
    <location>
        <position position="289"/>
    </location>
    <ligand>
        <name>NAD(+)</name>
        <dbReference type="ChEBI" id="CHEBI:57540"/>
    </ligand>
</feature>
<dbReference type="GO" id="GO:0016616">
    <property type="term" value="F:oxidoreductase activity, acting on the CH-OH group of donors, NAD or NADP as acceptor"/>
    <property type="evidence" value="ECO:0007669"/>
    <property type="project" value="InterPro"/>
</dbReference>
<feature type="domain" description="3-hydroxyacyl-CoA dehydrogenase NAD binding" evidence="8">
    <location>
        <begin position="26"/>
        <end position="198"/>
    </location>
</feature>
<dbReference type="InterPro" id="IPR006108">
    <property type="entry name" value="3HC_DH_C"/>
</dbReference>
<evidence type="ECO:0000259" key="8">
    <source>
        <dbReference type="Pfam" id="PF02737"/>
    </source>
</evidence>